<dbReference type="Pfam" id="PF10213">
    <property type="entry name" value="MRP-S28"/>
    <property type="match status" value="1"/>
</dbReference>
<feature type="region of interest" description="Disordered" evidence="1">
    <location>
        <begin position="1"/>
        <end position="43"/>
    </location>
</feature>
<keyword evidence="3" id="KW-0687">Ribonucleoprotein</keyword>
<dbReference type="InterPro" id="IPR039848">
    <property type="entry name" value="Ribosomal_mS35_mt"/>
</dbReference>
<evidence type="ECO:0000259" key="2">
    <source>
        <dbReference type="Pfam" id="PF10213"/>
    </source>
</evidence>
<dbReference type="GO" id="GO:0005763">
    <property type="term" value="C:mitochondrial small ribosomal subunit"/>
    <property type="evidence" value="ECO:0007669"/>
    <property type="project" value="TreeGrafter"/>
</dbReference>
<dbReference type="EMBL" id="LCWF01000050">
    <property type="protein sequence ID" value="KKY25070.1"/>
    <property type="molecule type" value="Genomic_DNA"/>
</dbReference>
<dbReference type="AlphaFoldDB" id="A0A0G2H8X0"/>
<evidence type="ECO:0000313" key="3">
    <source>
        <dbReference type="EMBL" id="KKY25070.1"/>
    </source>
</evidence>
<dbReference type="InterPro" id="IPR019349">
    <property type="entry name" value="Ribosomal_mS35_mit"/>
</dbReference>
<evidence type="ECO:0000313" key="4">
    <source>
        <dbReference type="Proteomes" id="UP000053317"/>
    </source>
</evidence>
<feature type="domain" description="Small ribosomal subunit protein mS35 mitochondrial conserved" evidence="2">
    <location>
        <begin position="161"/>
        <end position="281"/>
    </location>
</feature>
<dbReference type="GO" id="GO:0032543">
    <property type="term" value="P:mitochondrial translation"/>
    <property type="evidence" value="ECO:0007669"/>
    <property type="project" value="InterPro"/>
</dbReference>
<reference evidence="3 4" key="1">
    <citation type="submission" date="2015-05" db="EMBL/GenBank/DDBJ databases">
        <title>Distinctive expansion of gene families associated with plant cell wall degradation and secondary metabolism in the genomes of grapevine trunk pathogens.</title>
        <authorList>
            <person name="Lawrence D.P."/>
            <person name="Travadon R."/>
            <person name="Rolshausen P.E."/>
            <person name="Baumgartner K."/>
        </authorList>
    </citation>
    <scope>NUCLEOTIDE SEQUENCE [LARGE SCALE GENOMIC DNA]</scope>
    <source>
        <strain evidence="3">UCRPC4</strain>
    </source>
</reference>
<protein>
    <submittedName>
        <fullName evidence="3">Putative 37s ribosomal protein</fullName>
    </submittedName>
</protein>
<dbReference type="GO" id="GO:0003735">
    <property type="term" value="F:structural constituent of ribosome"/>
    <property type="evidence" value="ECO:0007669"/>
    <property type="project" value="InterPro"/>
</dbReference>
<gene>
    <name evidence="3" type="ORF">UCRPC4_g02127</name>
</gene>
<feature type="compositionally biased region" description="Basic and acidic residues" evidence="1">
    <location>
        <begin position="1"/>
        <end position="16"/>
    </location>
</feature>
<dbReference type="PANTHER" id="PTHR13490">
    <property type="entry name" value="MITOCHONDRIAL 28S RIBOSOMAL PROTEIN S28"/>
    <property type="match status" value="1"/>
</dbReference>
<feature type="compositionally biased region" description="Basic and acidic residues" evidence="1">
    <location>
        <begin position="63"/>
        <end position="82"/>
    </location>
</feature>
<organism evidence="3 4">
    <name type="scientific">Phaeomoniella chlamydospora</name>
    <name type="common">Phaeoacremonium chlamydosporum</name>
    <dbReference type="NCBI Taxonomy" id="158046"/>
    <lineage>
        <taxon>Eukaryota</taxon>
        <taxon>Fungi</taxon>
        <taxon>Dikarya</taxon>
        <taxon>Ascomycota</taxon>
        <taxon>Pezizomycotina</taxon>
        <taxon>Eurotiomycetes</taxon>
        <taxon>Chaetothyriomycetidae</taxon>
        <taxon>Phaeomoniellales</taxon>
        <taxon>Phaeomoniellaceae</taxon>
        <taxon>Phaeomoniella</taxon>
    </lineage>
</organism>
<feature type="region of interest" description="Disordered" evidence="1">
    <location>
        <begin position="61"/>
        <end position="82"/>
    </location>
</feature>
<evidence type="ECO:0000256" key="1">
    <source>
        <dbReference type="SAM" id="MobiDB-lite"/>
    </source>
</evidence>
<comment type="caution">
    <text evidence="3">The sequence shown here is derived from an EMBL/GenBank/DDBJ whole genome shotgun (WGS) entry which is preliminary data.</text>
</comment>
<sequence length="346" mass="39546">MARGEDGDGDVVEKGSNKGKPYLTPFSPDMLDREDRETFDSLPIAEQRKVKEAWLQVQPDLEGMMKEHDREMDREVDQMARDRSLRDVTATINDLKVPKKELNYWGDDEDDELGQTPDGDDGPEGDMTSMAHEELSLHREIREYARMAAWDMPLLSKFAKPYSPPPITSPLRFRYTTYMGEHHPAARKVVVEFCPLDLPLSPAQQLKLKKLVGARYNPSKDIVHMSSEKFDTPAQNKRYLGDLIDTLIAEAKDPNKDTFEDIPLDLRHHKEKKKPKFPSEWYLNENTAQRLQSQREEVKQLASTTVAVDGEEVYAEYIANRANDDLADAVAVPMAPAHGRRKGVRR</sequence>
<feature type="compositionally biased region" description="Acidic residues" evidence="1">
    <location>
        <begin position="106"/>
        <end position="124"/>
    </location>
</feature>
<dbReference type="Proteomes" id="UP000053317">
    <property type="component" value="Unassembled WGS sequence"/>
</dbReference>
<keyword evidence="4" id="KW-1185">Reference proteome</keyword>
<feature type="compositionally biased region" description="Basic and acidic residues" evidence="1">
    <location>
        <begin position="30"/>
        <end position="39"/>
    </location>
</feature>
<dbReference type="OrthoDB" id="283424at2759"/>
<feature type="region of interest" description="Disordered" evidence="1">
    <location>
        <begin position="103"/>
        <end position="128"/>
    </location>
</feature>
<reference evidence="3 4" key="2">
    <citation type="submission" date="2015-05" db="EMBL/GenBank/DDBJ databases">
        <authorList>
            <person name="Morales-Cruz A."/>
            <person name="Amrine K.C."/>
            <person name="Cantu D."/>
        </authorList>
    </citation>
    <scope>NUCLEOTIDE SEQUENCE [LARGE SCALE GENOMIC DNA]</scope>
    <source>
        <strain evidence="3">UCRPC4</strain>
    </source>
</reference>
<accession>A0A0G2H8X0</accession>
<proteinExistence type="predicted"/>
<name>A0A0G2H8X0_PHACM</name>
<keyword evidence="3" id="KW-0689">Ribosomal protein</keyword>
<dbReference type="PANTHER" id="PTHR13490:SF0">
    <property type="entry name" value="SMALL RIBOSOMAL SUBUNIT PROTEIN MS35"/>
    <property type="match status" value="1"/>
</dbReference>